<comment type="similarity">
    <text evidence="1">Belongs to the peptidase S51 family.</text>
</comment>
<name>A0A7W7BPU6_9MICO</name>
<dbReference type="AlphaFoldDB" id="A0A7W7BPU6"/>
<evidence type="ECO:0000313" key="5">
    <source>
        <dbReference type="EMBL" id="MBB4666617.1"/>
    </source>
</evidence>
<sequence>MPTSAHPARVHLLGGGRDDALLVPLLADALTGATRVRALLVIEADDDESVPRWRRLMDLAGSADADVVSLVEGDRFAPEILDDVGALVVGGGLTPTYAHAFADIAPLVRERVAGGMPYVGFSAGAAIAASEALVGGWLLDRVPVASADAGEEEDELLVIPGLGLVPFAIDVHAAQWGTVTRLTAAVAAGLVPVGYAVDEHTALVVTDPDGDPTVAGVGAAWHVAPDGRSAVVTRRTARG</sequence>
<protein>
    <submittedName>
        <fullName evidence="5">Cyanophycinase</fullName>
        <ecNumber evidence="5">3.4.15.6</ecNumber>
    </submittedName>
</protein>
<dbReference type="Proteomes" id="UP000573729">
    <property type="component" value="Unassembled WGS sequence"/>
</dbReference>
<reference evidence="5 6" key="1">
    <citation type="submission" date="2020-08" db="EMBL/GenBank/DDBJ databases">
        <title>Sequencing the genomes of 1000 actinobacteria strains.</title>
        <authorList>
            <person name="Klenk H.-P."/>
        </authorList>
    </citation>
    <scope>NUCLEOTIDE SEQUENCE [LARGE SCALE GENOMIC DNA]</scope>
    <source>
        <strain evidence="5 6">DSM 24947</strain>
    </source>
</reference>
<evidence type="ECO:0000256" key="4">
    <source>
        <dbReference type="ARBA" id="ARBA00022825"/>
    </source>
</evidence>
<proteinExistence type="inferred from homology"/>
<dbReference type="SUPFAM" id="SSF52317">
    <property type="entry name" value="Class I glutamine amidotransferase-like"/>
    <property type="match status" value="1"/>
</dbReference>
<dbReference type="GO" id="GO:0008236">
    <property type="term" value="F:serine-type peptidase activity"/>
    <property type="evidence" value="ECO:0007669"/>
    <property type="project" value="UniProtKB-KW"/>
</dbReference>
<evidence type="ECO:0000256" key="1">
    <source>
        <dbReference type="ARBA" id="ARBA00006534"/>
    </source>
</evidence>
<dbReference type="EC" id="3.4.15.6" evidence="5"/>
<comment type="caution">
    <text evidence="5">The sequence shown here is derived from an EMBL/GenBank/DDBJ whole genome shotgun (WGS) entry which is preliminary data.</text>
</comment>
<keyword evidence="3 5" id="KW-0378">Hydrolase</keyword>
<dbReference type="InterPro" id="IPR029062">
    <property type="entry name" value="Class_I_gatase-like"/>
</dbReference>
<dbReference type="GO" id="GO:0006508">
    <property type="term" value="P:proteolysis"/>
    <property type="evidence" value="ECO:0007669"/>
    <property type="project" value="UniProtKB-KW"/>
</dbReference>
<dbReference type="Pfam" id="PF03575">
    <property type="entry name" value="Peptidase_S51"/>
    <property type="match status" value="1"/>
</dbReference>
<keyword evidence="5" id="KW-0121">Carboxypeptidase</keyword>
<keyword evidence="6" id="KW-1185">Reference proteome</keyword>
<evidence type="ECO:0000256" key="3">
    <source>
        <dbReference type="ARBA" id="ARBA00022801"/>
    </source>
</evidence>
<organism evidence="5 6">
    <name type="scientific">Microbacterium marinum</name>
    <dbReference type="NCBI Taxonomy" id="421115"/>
    <lineage>
        <taxon>Bacteria</taxon>
        <taxon>Bacillati</taxon>
        <taxon>Actinomycetota</taxon>
        <taxon>Actinomycetes</taxon>
        <taxon>Micrococcales</taxon>
        <taxon>Microbacteriaceae</taxon>
        <taxon>Microbacterium</taxon>
    </lineage>
</organism>
<keyword evidence="2" id="KW-0645">Protease</keyword>
<dbReference type="Gene3D" id="3.40.50.880">
    <property type="match status" value="1"/>
</dbReference>
<accession>A0A7W7BPU6</accession>
<keyword evidence="4" id="KW-0720">Serine protease</keyword>
<dbReference type="GO" id="GO:0008241">
    <property type="term" value="F:peptidyl-dipeptidase activity"/>
    <property type="evidence" value="ECO:0007669"/>
    <property type="project" value="UniProtKB-EC"/>
</dbReference>
<dbReference type="RefSeq" id="WP_184216328.1">
    <property type="nucleotide sequence ID" value="NZ_JACHMD010000001.1"/>
</dbReference>
<dbReference type="GO" id="GO:0004180">
    <property type="term" value="F:carboxypeptidase activity"/>
    <property type="evidence" value="ECO:0007669"/>
    <property type="project" value="UniProtKB-KW"/>
</dbReference>
<evidence type="ECO:0000256" key="2">
    <source>
        <dbReference type="ARBA" id="ARBA00022670"/>
    </source>
</evidence>
<evidence type="ECO:0000313" key="6">
    <source>
        <dbReference type="Proteomes" id="UP000573729"/>
    </source>
</evidence>
<dbReference type="EMBL" id="JACHMD010000001">
    <property type="protein sequence ID" value="MBB4666617.1"/>
    <property type="molecule type" value="Genomic_DNA"/>
</dbReference>
<dbReference type="InterPro" id="IPR005320">
    <property type="entry name" value="Peptidase_S51"/>
</dbReference>
<gene>
    <name evidence="5" type="ORF">BKA24_001326</name>
</gene>